<sequence length="77" mass="8680">MELFQAKDHYILQSGDCALWCSRKDGAMTARPGRFRPDGYRDSRWPRGGRSGADVVPVVAPLGRLRESPAPTRRHNE</sequence>
<comment type="caution">
    <text evidence="2">The sequence shown here is derived from an EMBL/GenBank/DDBJ whole genome shotgun (WGS) entry which is preliminary data.</text>
</comment>
<dbReference type="Proteomes" id="UP000314294">
    <property type="component" value="Unassembled WGS sequence"/>
</dbReference>
<gene>
    <name evidence="2" type="primary">inpp5f_3</name>
    <name evidence="2" type="ORF">EYF80_055225</name>
</gene>
<dbReference type="EMBL" id="SRLO01001924">
    <property type="protein sequence ID" value="TNN34619.1"/>
    <property type="molecule type" value="Genomic_DNA"/>
</dbReference>
<proteinExistence type="predicted"/>
<name>A0A4Z2F0F6_9TELE</name>
<dbReference type="AlphaFoldDB" id="A0A4Z2F0F6"/>
<dbReference type="OrthoDB" id="405996at2759"/>
<evidence type="ECO:0000313" key="2">
    <source>
        <dbReference type="EMBL" id="TNN34619.1"/>
    </source>
</evidence>
<feature type="compositionally biased region" description="Basic and acidic residues" evidence="1">
    <location>
        <begin position="35"/>
        <end position="45"/>
    </location>
</feature>
<organism evidence="2 3">
    <name type="scientific">Liparis tanakae</name>
    <name type="common">Tanaka's snailfish</name>
    <dbReference type="NCBI Taxonomy" id="230148"/>
    <lineage>
        <taxon>Eukaryota</taxon>
        <taxon>Metazoa</taxon>
        <taxon>Chordata</taxon>
        <taxon>Craniata</taxon>
        <taxon>Vertebrata</taxon>
        <taxon>Euteleostomi</taxon>
        <taxon>Actinopterygii</taxon>
        <taxon>Neopterygii</taxon>
        <taxon>Teleostei</taxon>
        <taxon>Neoteleostei</taxon>
        <taxon>Acanthomorphata</taxon>
        <taxon>Eupercaria</taxon>
        <taxon>Perciformes</taxon>
        <taxon>Cottioidei</taxon>
        <taxon>Cottales</taxon>
        <taxon>Liparidae</taxon>
        <taxon>Liparis</taxon>
    </lineage>
</organism>
<accession>A0A4Z2F0F6</accession>
<feature type="region of interest" description="Disordered" evidence="1">
    <location>
        <begin position="32"/>
        <end position="77"/>
    </location>
</feature>
<protein>
    <submittedName>
        <fullName evidence="2">Phosphatidylinositide phosphatase SAC2</fullName>
    </submittedName>
</protein>
<evidence type="ECO:0000256" key="1">
    <source>
        <dbReference type="SAM" id="MobiDB-lite"/>
    </source>
</evidence>
<reference evidence="2 3" key="1">
    <citation type="submission" date="2019-03" db="EMBL/GenBank/DDBJ databases">
        <title>First draft genome of Liparis tanakae, snailfish: a comprehensive survey of snailfish specific genes.</title>
        <authorList>
            <person name="Kim W."/>
            <person name="Song I."/>
            <person name="Jeong J.-H."/>
            <person name="Kim D."/>
            <person name="Kim S."/>
            <person name="Ryu S."/>
            <person name="Song J.Y."/>
            <person name="Lee S.K."/>
        </authorList>
    </citation>
    <scope>NUCLEOTIDE SEQUENCE [LARGE SCALE GENOMIC DNA]</scope>
    <source>
        <tissue evidence="2">Muscle</tissue>
    </source>
</reference>
<keyword evidence="3" id="KW-1185">Reference proteome</keyword>
<evidence type="ECO:0000313" key="3">
    <source>
        <dbReference type="Proteomes" id="UP000314294"/>
    </source>
</evidence>